<proteinExistence type="predicted"/>
<dbReference type="Proteomes" id="UP001467674">
    <property type="component" value="Unassembled WGS sequence"/>
</dbReference>
<feature type="domain" description="Bacillus phage SPbeta YonK" evidence="1">
    <location>
        <begin position="1"/>
        <end position="60"/>
    </location>
</feature>
<name>A0ABV1SAQ4_BACAB</name>
<gene>
    <name evidence="2" type="ORF">ABQG71_20735</name>
</gene>
<accession>A0ABV1SAQ4</accession>
<keyword evidence="3" id="KW-1185">Reference proteome</keyword>
<dbReference type="EMBL" id="JBEOME010000019">
    <property type="protein sequence ID" value="MER3123589.1"/>
    <property type="molecule type" value="Genomic_DNA"/>
</dbReference>
<dbReference type="SUPFAM" id="SSF160570">
    <property type="entry name" value="YonK-like"/>
    <property type="match status" value="1"/>
</dbReference>
<dbReference type="RefSeq" id="WP_171465391.1">
    <property type="nucleotide sequence ID" value="NZ_JBEOME010000019.1"/>
</dbReference>
<evidence type="ECO:0000313" key="3">
    <source>
        <dbReference type="Proteomes" id="UP001467674"/>
    </source>
</evidence>
<evidence type="ECO:0000259" key="1">
    <source>
        <dbReference type="Pfam" id="PF09642"/>
    </source>
</evidence>
<sequence length="68" mass="7890">MASKKTNQINLKGFFNMDVMEVTEQTKEAEFVYDFKEILAGFNGKQVSFTIKEENELPVKDNELRLVN</sequence>
<dbReference type="Pfam" id="PF09642">
    <property type="entry name" value="YonK"/>
    <property type="match status" value="1"/>
</dbReference>
<dbReference type="Gene3D" id="6.20.120.10">
    <property type="match status" value="1"/>
</dbReference>
<evidence type="ECO:0000313" key="2">
    <source>
        <dbReference type="EMBL" id="MER3123589.1"/>
    </source>
</evidence>
<comment type="caution">
    <text evidence="2">The sequence shown here is derived from an EMBL/GenBank/DDBJ whole genome shotgun (WGS) entry which is preliminary data.</text>
</comment>
<dbReference type="InterPro" id="IPR037261">
    <property type="entry name" value="YonK_sf"/>
</dbReference>
<dbReference type="InterPro" id="IPR018600">
    <property type="entry name" value="Phage_SP-beta_YonK"/>
</dbReference>
<reference evidence="2 3" key="1">
    <citation type="submission" date="2024-06" db="EMBL/GenBank/DDBJ databases">
        <title>Construction of an artificial bacterial consortium using nitrogen cycle bacteria from Cuatro Cienegas Basin and a mangrove forest.</title>
        <authorList>
            <person name="Aguilera-Najera D."/>
            <person name="Marquez-Cianci L."/>
            <person name="Martinez-Perez E."/>
            <person name="Rosas-Barrera M."/>
            <person name="Rodriguez-Cruz U.E."/>
            <person name="Tapia-Lopez R."/>
            <person name="Eguiarte L.E."/>
            <person name="Souza-Saldivar V."/>
        </authorList>
    </citation>
    <scope>NUCLEOTIDE SEQUENCE [LARGE SCALE GENOMIC DNA]</scope>
    <source>
        <strain evidence="2 3">S14-15</strain>
    </source>
</reference>
<organism evidence="2 3">
    <name type="scientific">Bacillus altitudinis</name>
    <dbReference type="NCBI Taxonomy" id="293387"/>
    <lineage>
        <taxon>Bacteria</taxon>
        <taxon>Bacillati</taxon>
        <taxon>Bacillota</taxon>
        <taxon>Bacilli</taxon>
        <taxon>Bacillales</taxon>
        <taxon>Bacillaceae</taxon>
        <taxon>Bacillus</taxon>
    </lineage>
</organism>
<protein>
    <submittedName>
        <fullName evidence="2">YonK family protein</fullName>
    </submittedName>
</protein>